<dbReference type="OrthoDB" id="9799365at2"/>
<gene>
    <name evidence="4" type="ORF">BTO08_21025</name>
</gene>
<dbReference type="InterPro" id="IPR036412">
    <property type="entry name" value="HAD-like_sf"/>
</dbReference>
<dbReference type="AlphaFoldDB" id="A0A2S7VLC9"/>
<proteinExistence type="predicted"/>
<name>A0A2S7VLC9_PHOAN</name>
<dbReference type="GO" id="GO:0046872">
    <property type="term" value="F:metal ion binding"/>
    <property type="evidence" value="ECO:0007669"/>
    <property type="project" value="UniProtKB-KW"/>
</dbReference>
<dbReference type="SUPFAM" id="SSF56784">
    <property type="entry name" value="HAD-like"/>
    <property type="match status" value="1"/>
</dbReference>
<evidence type="ECO:0000313" key="5">
    <source>
        <dbReference type="Proteomes" id="UP000238730"/>
    </source>
</evidence>
<keyword evidence="1" id="KW-0479">Metal-binding</keyword>
<dbReference type="PANTHER" id="PTHR43344:SF13">
    <property type="entry name" value="PHOSPHATASE RV3661-RELATED"/>
    <property type="match status" value="1"/>
</dbReference>
<sequence>MLSLFTLPAFSVECQQNTASLPLWANSQPRSALLNFVEKVTTEGSKDYVKPIDRIAVIDNDGTLWSEKPTYTQFLFAFDQIKKKSANHPEWKTTAPYSWVLNNNTDAIFKKGWDALVPILETAQSGMTPAEYKKDVLNWLKNNQSTRFKRPYTSLVFQPMIELIDYLQAHQFDVFIVTGGGSSFVKPWSEAIYHIPAQNVIGTAFGYDYKDGQLEKNKKLIYINDGPQKAINIETIIGKRPILAIGNSTGDEAMLKWTTSQQGISLGMLIHHTDAKREWKYGADSFEGKFTPALMEAAKKNKWQVVDMKNDWCQIYPTQSQQRVLP</sequence>
<organism evidence="4 5">
    <name type="scientific">Photobacterium angustum</name>
    <dbReference type="NCBI Taxonomy" id="661"/>
    <lineage>
        <taxon>Bacteria</taxon>
        <taxon>Pseudomonadati</taxon>
        <taxon>Pseudomonadota</taxon>
        <taxon>Gammaproteobacteria</taxon>
        <taxon>Vibrionales</taxon>
        <taxon>Vibrionaceae</taxon>
        <taxon>Photobacterium</taxon>
    </lineage>
</organism>
<evidence type="ECO:0000256" key="2">
    <source>
        <dbReference type="ARBA" id="ARBA00022801"/>
    </source>
</evidence>
<dbReference type="Proteomes" id="UP000238730">
    <property type="component" value="Unassembled WGS sequence"/>
</dbReference>
<dbReference type="InterPro" id="IPR050582">
    <property type="entry name" value="HAD-like_SerB"/>
</dbReference>
<dbReference type="Gene3D" id="3.40.50.1000">
    <property type="entry name" value="HAD superfamily/HAD-like"/>
    <property type="match status" value="1"/>
</dbReference>
<evidence type="ECO:0000256" key="1">
    <source>
        <dbReference type="ARBA" id="ARBA00022723"/>
    </source>
</evidence>
<dbReference type="EMBL" id="MSCJ01000003">
    <property type="protein sequence ID" value="PQJ62964.1"/>
    <property type="molecule type" value="Genomic_DNA"/>
</dbReference>
<dbReference type="InterPro" id="IPR023214">
    <property type="entry name" value="HAD_sf"/>
</dbReference>
<protein>
    <submittedName>
        <fullName evidence="4">HAD family hydrolase</fullName>
    </submittedName>
</protein>
<keyword evidence="2 4" id="KW-0378">Hydrolase</keyword>
<dbReference type="CDD" id="cd01427">
    <property type="entry name" value="HAD_like"/>
    <property type="match status" value="1"/>
</dbReference>
<evidence type="ECO:0000256" key="3">
    <source>
        <dbReference type="ARBA" id="ARBA00022842"/>
    </source>
</evidence>
<dbReference type="PANTHER" id="PTHR43344">
    <property type="entry name" value="PHOSPHOSERINE PHOSPHATASE"/>
    <property type="match status" value="1"/>
</dbReference>
<comment type="caution">
    <text evidence="4">The sequence shown here is derived from an EMBL/GenBank/DDBJ whole genome shotgun (WGS) entry which is preliminary data.</text>
</comment>
<evidence type="ECO:0000313" key="4">
    <source>
        <dbReference type="EMBL" id="PQJ62964.1"/>
    </source>
</evidence>
<accession>A0A2S7VLC9</accession>
<dbReference type="GO" id="GO:0016787">
    <property type="term" value="F:hydrolase activity"/>
    <property type="evidence" value="ECO:0007669"/>
    <property type="project" value="UniProtKB-KW"/>
</dbReference>
<reference evidence="4 5" key="1">
    <citation type="submission" date="2016-12" db="EMBL/GenBank/DDBJ databases">
        <title>Diversity of luminous bacteria.</title>
        <authorList>
            <person name="Yoshizawa S."/>
            <person name="Kogure K."/>
        </authorList>
    </citation>
    <scope>NUCLEOTIDE SEQUENCE [LARGE SCALE GENOMIC DNA]</scope>
    <source>
        <strain evidence="4 5">LC1-200</strain>
    </source>
</reference>
<keyword evidence="3" id="KW-0460">Magnesium</keyword>